<feature type="domain" description="Aminotransferase class I/classII large" evidence="9">
    <location>
        <begin position="32"/>
        <end position="392"/>
    </location>
</feature>
<dbReference type="SUPFAM" id="SSF53383">
    <property type="entry name" value="PLP-dependent transferases"/>
    <property type="match status" value="1"/>
</dbReference>
<reference evidence="10 11" key="1">
    <citation type="submission" date="2018-09" db="EMBL/GenBank/DDBJ databases">
        <title>The complete genome sequence of Neokomagataea tanensis NBRC 106556(T).</title>
        <authorList>
            <person name="Chua K.-O."/>
            <person name="See-Too W.-S."/>
            <person name="Hong K.-W."/>
            <person name="Yin W.-F."/>
            <person name="Chan K.-G."/>
        </authorList>
    </citation>
    <scope>NUCLEOTIDE SEQUENCE [LARGE SCALE GENOMIC DNA]</scope>
    <source>
        <strain evidence="11">AH13 \ NBRC 106556</strain>
    </source>
</reference>
<keyword evidence="4 8" id="KW-0032">Aminotransferase</keyword>
<comment type="subunit">
    <text evidence="3">Homodimer.</text>
</comment>
<organism evidence="10 11">
    <name type="scientific">Neokomagataea tanensis</name>
    <dbReference type="NCBI Taxonomy" id="661191"/>
    <lineage>
        <taxon>Bacteria</taxon>
        <taxon>Pseudomonadati</taxon>
        <taxon>Pseudomonadota</taxon>
        <taxon>Alphaproteobacteria</taxon>
        <taxon>Acetobacterales</taxon>
        <taxon>Acetobacteraceae</taxon>
        <taxon>Neokomagataea</taxon>
    </lineage>
</organism>
<evidence type="ECO:0000256" key="7">
    <source>
        <dbReference type="ARBA" id="ARBA00049185"/>
    </source>
</evidence>
<dbReference type="OrthoDB" id="9763453at2"/>
<dbReference type="PROSITE" id="PS00105">
    <property type="entry name" value="AA_TRANSFER_CLASS_1"/>
    <property type="match status" value="1"/>
</dbReference>
<keyword evidence="11" id="KW-1185">Reference proteome</keyword>
<dbReference type="AlphaFoldDB" id="A0A4Y6VAK4"/>
<dbReference type="GO" id="GO:0030170">
    <property type="term" value="F:pyridoxal phosphate binding"/>
    <property type="evidence" value="ECO:0007669"/>
    <property type="project" value="InterPro"/>
</dbReference>
<evidence type="ECO:0000256" key="3">
    <source>
        <dbReference type="ARBA" id="ARBA00011738"/>
    </source>
</evidence>
<keyword evidence="5 8" id="KW-0808">Transferase</keyword>
<dbReference type="FunFam" id="3.40.640.10:FF:000033">
    <property type="entry name" value="Aspartate aminotransferase"/>
    <property type="match status" value="1"/>
</dbReference>
<dbReference type="InterPro" id="IPR015421">
    <property type="entry name" value="PyrdxlP-dep_Trfase_major"/>
</dbReference>
<dbReference type="Pfam" id="PF00155">
    <property type="entry name" value="Aminotran_1_2"/>
    <property type="match status" value="1"/>
</dbReference>
<dbReference type="InterPro" id="IPR015424">
    <property type="entry name" value="PyrdxlP-dep_Trfase"/>
</dbReference>
<evidence type="ECO:0000256" key="6">
    <source>
        <dbReference type="ARBA" id="ARBA00022898"/>
    </source>
</evidence>
<comment type="cofactor">
    <cofactor evidence="1 8">
        <name>pyridoxal 5'-phosphate</name>
        <dbReference type="ChEBI" id="CHEBI:597326"/>
    </cofactor>
</comment>
<dbReference type="Gene3D" id="3.90.1150.10">
    <property type="entry name" value="Aspartate Aminotransferase, domain 1"/>
    <property type="match status" value="1"/>
</dbReference>
<dbReference type="PANTHER" id="PTHR46383:SF1">
    <property type="entry name" value="ASPARTATE AMINOTRANSFERASE"/>
    <property type="match status" value="1"/>
</dbReference>
<dbReference type="PANTHER" id="PTHR46383">
    <property type="entry name" value="ASPARTATE AMINOTRANSFERASE"/>
    <property type="match status" value="1"/>
</dbReference>
<evidence type="ECO:0000313" key="10">
    <source>
        <dbReference type="EMBL" id="QDH25497.1"/>
    </source>
</evidence>
<evidence type="ECO:0000256" key="2">
    <source>
        <dbReference type="ARBA" id="ARBA00007441"/>
    </source>
</evidence>
<comment type="similarity">
    <text evidence="2 8">Belongs to the class-I pyridoxal-phosphate-dependent aminotransferase family.</text>
</comment>
<proteinExistence type="inferred from homology"/>
<dbReference type="InterPro" id="IPR050596">
    <property type="entry name" value="AspAT/PAT-like"/>
</dbReference>
<evidence type="ECO:0000256" key="4">
    <source>
        <dbReference type="ARBA" id="ARBA00022576"/>
    </source>
</evidence>
<evidence type="ECO:0000259" key="9">
    <source>
        <dbReference type="Pfam" id="PF00155"/>
    </source>
</evidence>
<accession>A0A4Y6VAK4</accession>
<dbReference type="InterPro" id="IPR004839">
    <property type="entry name" value="Aminotransferase_I/II_large"/>
</dbReference>
<dbReference type="GO" id="GO:0004069">
    <property type="term" value="F:L-aspartate:2-oxoglutarate aminotransferase activity"/>
    <property type="evidence" value="ECO:0007669"/>
    <property type="project" value="UniProtKB-EC"/>
</dbReference>
<dbReference type="Proteomes" id="UP000317214">
    <property type="component" value="Chromosome"/>
</dbReference>
<evidence type="ECO:0000313" key="11">
    <source>
        <dbReference type="Proteomes" id="UP000317214"/>
    </source>
</evidence>
<dbReference type="InterPro" id="IPR004838">
    <property type="entry name" value="NHTrfase_class1_PyrdxlP-BS"/>
</dbReference>
<dbReference type="EMBL" id="CP032485">
    <property type="protein sequence ID" value="QDH25497.1"/>
    <property type="molecule type" value="Genomic_DNA"/>
</dbReference>
<keyword evidence="6" id="KW-0663">Pyridoxal phosphate</keyword>
<evidence type="ECO:0000256" key="1">
    <source>
        <dbReference type="ARBA" id="ARBA00001933"/>
    </source>
</evidence>
<dbReference type="CDD" id="cd00609">
    <property type="entry name" value="AAT_like"/>
    <property type="match status" value="1"/>
</dbReference>
<dbReference type="RefSeq" id="WP_141493461.1">
    <property type="nucleotide sequence ID" value="NZ_CP032485.1"/>
</dbReference>
<dbReference type="InterPro" id="IPR015422">
    <property type="entry name" value="PyrdxlP-dep_Trfase_small"/>
</dbReference>
<gene>
    <name evidence="10" type="ORF">D5366_10050</name>
</gene>
<evidence type="ECO:0000256" key="8">
    <source>
        <dbReference type="RuleBase" id="RU000481"/>
    </source>
</evidence>
<dbReference type="GO" id="GO:0006520">
    <property type="term" value="P:amino acid metabolic process"/>
    <property type="evidence" value="ECO:0007669"/>
    <property type="project" value="InterPro"/>
</dbReference>
<dbReference type="Gene3D" id="3.40.640.10">
    <property type="entry name" value="Type I PLP-dependent aspartate aminotransferase-like (Major domain)"/>
    <property type="match status" value="1"/>
</dbReference>
<comment type="catalytic activity">
    <reaction evidence="7">
        <text>L-aspartate + 2-oxoglutarate = oxaloacetate + L-glutamate</text>
        <dbReference type="Rhea" id="RHEA:21824"/>
        <dbReference type="ChEBI" id="CHEBI:16452"/>
        <dbReference type="ChEBI" id="CHEBI:16810"/>
        <dbReference type="ChEBI" id="CHEBI:29985"/>
        <dbReference type="ChEBI" id="CHEBI:29991"/>
        <dbReference type="EC" id="2.6.1.1"/>
    </reaction>
</comment>
<name>A0A4Y6VAK4_9PROT</name>
<sequence>MPGLADRLNGIAISASAAMTDKASALKAEGHKIISLSAGEPDFPTPDHVIDAAFEAARNGATKYPPQDGTPALKAAVQRKFARENSLHYALDEILIGNGAKQIIYNAMMATLNPGDEVILPTPSWISYADGARICGANIVTVVCPAENEFRLAPEALSAAITPRTKWLILNFPNNPTGACCPEEDLRAIADIMLQNPHVWILTDDIYEHLIYDNATFQTIAQIEPRLKERVLTVNGVSKSYAMTGWRVGYCGGPRNLISAMNNMQGQTTSGINTLAQAAAIAALDGPQDYLLDRAKEYQQRRDFVIERLNGIPGMTCHTPQGAFYVYASVAGCLGRTSRAGHHIKTDTDFVTALLEEKLVATVQGTAYGLAPFIRISYATSLEVLAEGCERIKDFVLALT</sequence>
<evidence type="ECO:0000256" key="5">
    <source>
        <dbReference type="ARBA" id="ARBA00022679"/>
    </source>
</evidence>
<dbReference type="EC" id="2.6.1.-" evidence="8"/>
<protein>
    <recommendedName>
        <fullName evidence="8">Aminotransferase</fullName>
        <ecNumber evidence="8">2.6.1.-</ecNumber>
    </recommendedName>
</protein>
<dbReference type="KEGG" id="ntn:D5366_10050"/>